<proteinExistence type="predicted"/>
<keyword evidence="6" id="KW-1185">Reference proteome</keyword>
<dbReference type="PANTHER" id="PTHR47934">
    <property type="entry name" value="PENTATRICOPEPTIDE REPEAT-CONTAINING PROTEIN PET309, MITOCHONDRIAL"/>
    <property type="match status" value="1"/>
</dbReference>
<feature type="repeat" description="PPR" evidence="2">
    <location>
        <begin position="199"/>
        <end position="233"/>
    </location>
</feature>
<evidence type="ECO:0000256" key="2">
    <source>
        <dbReference type="PROSITE-ProRule" id="PRU00708"/>
    </source>
</evidence>
<feature type="compositionally biased region" description="Basic and acidic residues" evidence="3">
    <location>
        <begin position="54"/>
        <end position="66"/>
    </location>
</feature>
<dbReference type="SUPFAM" id="SSF81901">
    <property type="entry name" value="HCP-like"/>
    <property type="match status" value="1"/>
</dbReference>
<dbReference type="PROSITE" id="PS51375">
    <property type="entry name" value="PPR"/>
    <property type="match status" value="6"/>
</dbReference>
<dbReference type="Proteomes" id="UP001642464">
    <property type="component" value="Unassembled WGS sequence"/>
</dbReference>
<keyword evidence="1" id="KW-0677">Repeat</keyword>
<dbReference type="InterPro" id="IPR002885">
    <property type="entry name" value="PPR_rpt"/>
</dbReference>
<evidence type="ECO:0000259" key="4">
    <source>
        <dbReference type="Pfam" id="PF23276"/>
    </source>
</evidence>
<gene>
    <name evidence="5" type="ORF">SCF082_LOCUS23356</name>
</gene>
<feature type="domain" description="Pentatricopeptide repeat-containing protein-mitochondrial" evidence="4">
    <location>
        <begin position="220"/>
        <end position="330"/>
    </location>
</feature>
<evidence type="ECO:0000313" key="5">
    <source>
        <dbReference type="EMBL" id="CAK9040036.1"/>
    </source>
</evidence>
<feature type="region of interest" description="Disordered" evidence="3">
    <location>
        <begin position="36"/>
        <end position="66"/>
    </location>
</feature>
<feature type="repeat" description="PPR" evidence="2">
    <location>
        <begin position="309"/>
        <end position="343"/>
    </location>
</feature>
<evidence type="ECO:0000256" key="3">
    <source>
        <dbReference type="SAM" id="MobiDB-lite"/>
    </source>
</evidence>
<evidence type="ECO:0000256" key="1">
    <source>
        <dbReference type="ARBA" id="ARBA00022737"/>
    </source>
</evidence>
<dbReference type="InterPro" id="IPR051114">
    <property type="entry name" value="Mito_RNA_Proc_CCM1"/>
</dbReference>
<feature type="repeat" description="PPR" evidence="2">
    <location>
        <begin position="274"/>
        <end position="308"/>
    </location>
</feature>
<comment type="caution">
    <text evidence="5">The sequence shown here is derived from an EMBL/GenBank/DDBJ whole genome shotgun (WGS) entry which is preliminary data.</text>
</comment>
<name>A0ABP0LLH6_9DINO</name>
<dbReference type="Pfam" id="PF23276">
    <property type="entry name" value="TPR_24"/>
    <property type="match status" value="1"/>
</dbReference>
<dbReference type="Pfam" id="PF01535">
    <property type="entry name" value="PPR"/>
    <property type="match status" value="1"/>
</dbReference>
<feature type="repeat" description="PPR" evidence="2">
    <location>
        <begin position="344"/>
        <end position="378"/>
    </location>
</feature>
<evidence type="ECO:0000313" key="6">
    <source>
        <dbReference type="Proteomes" id="UP001642464"/>
    </source>
</evidence>
<dbReference type="Pfam" id="PF13041">
    <property type="entry name" value="PPR_2"/>
    <property type="match status" value="2"/>
</dbReference>
<feature type="repeat" description="PPR" evidence="2">
    <location>
        <begin position="450"/>
        <end position="484"/>
    </location>
</feature>
<protein>
    <submittedName>
        <fullName evidence="5">Pentatricopeptide repeat-containing protein At5g59900</fullName>
    </submittedName>
</protein>
<accession>A0ABP0LLH6</accession>
<sequence>MGEHPEESLLLEQLWAQSHGQTRQFLKRVQRQRTLWSSEEPSPEELSLLVSGGDADRAEDRGGEAEDRCEVLARGGYAEAKQRIEGGGARSKESLVALMGEALAQGDRDYAYQLLDIEGDAVDARSLSVFFQAAPCGATTRTADFDRAMEVVSRHWKKMDEGLVNVMLEACVGLRDSQRLNQVLSFLKRCNWELPPSWSNSSYSALIKALGSTQQMHKAQELWQKIQQQGIVPNEHMFAQMIDVLVTGRKFQDALKLFQEMQQIHTCRIRSSGVAMAYAMIVKGYTQQKDAASALRLYEEMKAKGVQVGVVVLNTLIDACCRTGDLAKASCLLDDMADFELCPDLITYSTLIKGHCAKGDLDKALELFGAMRRRGIKPDAIVFNSLLDGGARKELPMLCEQVVNDMIAAGVPPSNYSASILIKLYGRISDLDAAFKVLEEMPRKFGFRPNAAVYTTLMSSCTWNGRMDLALALKNRMIQDGQLPDEKTYSTLLRGAMRSGQSEQIAALLWEALEQGEARRCQLLADDVAQNALQSMSRRASSNLGAEELLQRLRAAGYEVRRPQGKTSHGHDRLDAQGGSRRTKC</sequence>
<dbReference type="NCBIfam" id="TIGR00756">
    <property type="entry name" value="PPR"/>
    <property type="match status" value="6"/>
</dbReference>
<dbReference type="InterPro" id="IPR057027">
    <property type="entry name" value="TPR_mt"/>
</dbReference>
<reference evidence="5 6" key="1">
    <citation type="submission" date="2024-02" db="EMBL/GenBank/DDBJ databases">
        <authorList>
            <person name="Chen Y."/>
            <person name="Shah S."/>
            <person name="Dougan E. K."/>
            <person name="Thang M."/>
            <person name="Chan C."/>
        </authorList>
    </citation>
    <scope>NUCLEOTIDE SEQUENCE [LARGE SCALE GENOMIC DNA]</scope>
</reference>
<organism evidence="5 6">
    <name type="scientific">Durusdinium trenchii</name>
    <dbReference type="NCBI Taxonomy" id="1381693"/>
    <lineage>
        <taxon>Eukaryota</taxon>
        <taxon>Sar</taxon>
        <taxon>Alveolata</taxon>
        <taxon>Dinophyceae</taxon>
        <taxon>Suessiales</taxon>
        <taxon>Symbiodiniaceae</taxon>
        <taxon>Durusdinium</taxon>
    </lineage>
</organism>
<dbReference type="EMBL" id="CAXAMM010016914">
    <property type="protein sequence ID" value="CAK9040036.1"/>
    <property type="molecule type" value="Genomic_DNA"/>
</dbReference>
<dbReference type="Gene3D" id="1.25.40.10">
    <property type="entry name" value="Tetratricopeptide repeat domain"/>
    <property type="match status" value="3"/>
</dbReference>
<feature type="region of interest" description="Disordered" evidence="3">
    <location>
        <begin position="559"/>
        <end position="585"/>
    </location>
</feature>
<feature type="repeat" description="PPR" evidence="2">
    <location>
        <begin position="379"/>
        <end position="413"/>
    </location>
</feature>
<feature type="compositionally biased region" description="Low complexity" evidence="3">
    <location>
        <begin position="36"/>
        <end position="53"/>
    </location>
</feature>
<dbReference type="InterPro" id="IPR011990">
    <property type="entry name" value="TPR-like_helical_dom_sf"/>
</dbReference>
<dbReference type="PANTHER" id="PTHR47934:SF6">
    <property type="entry name" value="MITOCHONDRIAL GROUP I INTRON SPLICING FACTOR CCM1-RELATED"/>
    <property type="match status" value="1"/>
</dbReference>